<dbReference type="SMART" id="SM00318">
    <property type="entry name" value="SNc"/>
    <property type="match status" value="1"/>
</dbReference>
<dbReference type="Pfam" id="PF00565">
    <property type="entry name" value="SNase"/>
    <property type="match status" value="1"/>
</dbReference>
<accession>A0ABQ0C629</accession>
<dbReference type="InterPro" id="IPR016071">
    <property type="entry name" value="Staphylococal_nuclease_OB-fold"/>
</dbReference>
<dbReference type="SUPFAM" id="SSF50199">
    <property type="entry name" value="Staphylococcal nuclease"/>
    <property type="match status" value="1"/>
</dbReference>
<feature type="domain" description="TNase-like" evidence="4">
    <location>
        <begin position="40"/>
        <end position="162"/>
    </location>
</feature>
<evidence type="ECO:0000313" key="5">
    <source>
        <dbReference type="EMBL" id="GAB0056343.1"/>
    </source>
</evidence>
<dbReference type="PANTHER" id="PTHR12302">
    <property type="entry name" value="EBNA2 BINDING PROTEIN P100"/>
    <property type="match status" value="1"/>
</dbReference>
<evidence type="ECO:0000313" key="6">
    <source>
        <dbReference type="Proteomes" id="UP001628193"/>
    </source>
</evidence>
<proteinExistence type="predicted"/>
<keyword evidence="3" id="KW-0378">Hydrolase</keyword>
<organism evidence="5 6">
    <name type="scientific">Candidatus Magnetaquiglobus chichijimensis</name>
    <dbReference type="NCBI Taxonomy" id="3141448"/>
    <lineage>
        <taxon>Bacteria</taxon>
        <taxon>Pseudomonadati</taxon>
        <taxon>Pseudomonadota</taxon>
        <taxon>Magnetococcia</taxon>
        <taxon>Magnetococcales</taxon>
        <taxon>Candidatus Magnetaquicoccaceae</taxon>
        <taxon>Candidatus Magnetaquiglobus</taxon>
    </lineage>
</organism>
<dbReference type="PANTHER" id="PTHR12302:SF3">
    <property type="entry name" value="SERINE_THREONINE-PROTEIN KINASE 31"/>
    <property type="match status" value="1"/>
</dbReference>
<evidence type="ECO:0000256" key="1">
    <source>
        <dbReference type="ARBA" id="ARBA00022722"/>
    </source>
</evidence>
<dbReference type="EMBL" id="BAAFGK010000002">
    <property type="protein sequence ID" value="GAB0056343.1"/>
    <property type="molecule type" value="Genomic_DNA"/>
</dbReference>
<keyword evidence="6" id="KW-1185">Reference proteome</keyword>
<name>A0ABQ0C629_9PROT</name>
<keyword evidence="2" id="KW-0255">Endonuclease</keyword>
<evidence type="ECO:0000259" key="4">
    <source>
        <dbReference type="PROSITE" id="PS50830"/>
    </source>
</evidence>
<dbReference type="InterPro" id="IPR035437">
    <property type="entry name" value="SNase_OB-fold_sf"/>
</dbReference>
<dbReference type="Proteomes" id="UP001628193">
    <property type="component" value="Unassembled WGS sequence"/>
</dbReference>
<keyword evidence="1" id="KW-0540">Nuclease</keyword>
<comment type="caution">
    <text evidence="5">The sequence shown here is derived from an EMBL/GenBank/DDBJ whole genome shotgun (WGS) entry which is preliminary data.</text>
</comment>
<reference evidence="5 6" key="1">
    <citation type="submission" date="2024-09" db="EMBL/GenBank/DDBJ databases">
        <title>Draft genome sequence of Candidatus Magnetaquicoccaceae bacterium FCR-1.</title>
        <authorList>
            <person name="Shimoshige H."/>
            <person name="Shimamura S."/>
            <person name="Taoka A."/>
            <person name="Kobayashi H."/>
            <person name="Maekawa T."/>
        </authorList>
    </citation>
    <scope>NUCLEOTIDE SEQUENCE [LARGE SCALE GENOMIC DNA]</scope>
    <source>
        <strain evidence="5 6">FCR-1</strain>
    </source>
</reference>
<protein>
    <recommendedName>
        <fullName evidence="4">TNase-like domain-containing protein</fullName>
    </recommendedName>
</protein>
<evidence type="ECO:0000256" key="2">
    <source>
        <dbReference type="ARBA" id="ARBA00022759"/>
    </source>
</evidence>
<evidence type="ECO:0000256" key="3">
    <source>
        <dbReference type="ARBA" id="ARBA00022801"/>
    </source>
</evidence>
<sequence>MKAPAYSIHAFGLKYRFFLRAFTKFLLIGCLFIPASARTETWQGQVIRVTDGDSLVVDRGDGRKIKVRVAEIDAPEHGQPFADVARRHAEQLVGKRMVQIHEKERDRYDRVVGWVKCDGLEDFGKEMVRVGLAWRHVRYGKNPELTRLEKEARQRRIGLWSEPNPTPPWVWKQAHPHPEWK</sequence>
<gene>
    <name evidence="5" type="ORF">SIID45300_00649</name>
</gene>
<dbReference type="Gene3D" id="2.40.50.90">
    <property type="match status" value="1"/>
</dbReference>
<dbReference type="PROSITE" id="PS50830">
    <property type="entry name" value="TNASE_3"/>
    <property type="match status" value="1"/>
</dbReference>